<comment type="caution">
    <text evidence="1">The sequence shown here is derived from an EMBL/GenBank/DDBJ whole genome shotgun (WGS) entry which is preliminary data.</text>
</comment>
<evidence type="ECO:0000313" key="1">
    <source>
        <dbReference type="EMBL" id="KAF6026674.1"/>
    </source>
</evidence>
<keyword evidence="2" id="KW-1185">Reference proteome</keyword>
<accession>A0A7J7JM31</accession>
<sequence length="70" mass="7803">MEALFISMFGSFGIDIALNSTMSGIVRLCKMKGEPVLVYSGTTRKYIFWSALSRLCARLSQLEFVMSSVI</sequence>
<dbReference type="EMBL" id="VXIV02002227">
    <property type="protein sequence ID" value="KAF6026674.1"/>
    <property type="molecule type" value="Genomic_DNA"/>
</dbReference>
<evidence type="ECO:0000313" key="2">
    <source>
        <dbReference type="Proteomes" id="UP000593567"/>
    </source>
</evidence>
<dbReference type="Proteomes" id="UP000593567">
    <property type="component" value="Unassembled WGS sequence"/>
</dbReference>
<reference evidence="1" key="1">
    <citation type="submission" date="2020-06" db="EMBL/GenBank/DDBJ databases">
        <title>Draft genome of Bugula neritina, a colonial animal packing powerful symbionts and potential medicines.</title>
        <authorList>
            <person name="Rayko M."/>
        </authorList>
    </citation>
    <scope>NUCLEOTIDE SEQUENCE [LARGE SCALE GENOMIC DNA]</scope>
    <source>
        <strain evidence="1">Kwan_BN1</strain>
    </source>
</reference>
<gene>
    <name evidence="1" type="ORF">EB796_015022</name>
</gene>
<protein>
    <submittedName>
        <fullName evidence="1">Uncharacterized protein</fullName>
    </submittedName>
</protein>
<organism evidence="1 2">
    <name type="scientific">Bugula neritina</name>
    <name type="common">Brown bryozoan</name>
    <name type="synonym">Sertularia neritina</name>
    <dbReference type="NCBI Taxonomy" id="10212"/>
    <lineage>
        <taxon>Eukaryota</taxon>
        <taxon>Metazoa</taxon>
        <taxon>Spiralia</taxon>
        <taxon>Lophotrochozoa</taxon>
        <taxon>Bryozoa</taxon>
        <taxon>Gymnolaemata</taxon>
        <taxon>Cheilostomatida</taxon>
        <taxon>Flustrina</taxon>
        <taxon>Buguloidea</taxon>
        <taxon>Bugulidae</taxon>
        <taxon>Bugula</taxon>
    </lineage>
</organism>
<proteinExistence type="predicted"/>
<name>A0A7J7JM31_BUGNE</name>
<dbReference type="AlphaFoldDB" id="A0A7J7JM31"/>